<evidence type="ECO:0000256" key="3">
    <source>
        <dbReference type="PROSITE-ProRule" id="PRU00708"/>
    </source>
</evidence>
<evidence type="ECO:0000313" key="5">
    <source>
        <dbReference type="Proteomes" id="UP000029121"/>
    </source>
</evidence>
<evidence type="ECO:0000313" key="4">
    <source>
        <dbReference type="EMBL" id="EOA34831.1"/>
    </source>
</evidence>
<reference evidence="5" key="1">
    <citation type="journal article" date="2013" name="Nat. Genet.">
        <title>The Capsella rubella genome and the genomic consequences of rapid mating system evolution.</title>
        <authorList>
            <person name="Slotte T."/>
            <person name="Hazzouri K.M."/>
            <person name="Agren J.A."/>
            <person name="Koenig D."/>
            <person name="Maumus F."/>
            <person name="Guo Y.L."/>
            <person name="Steige K."/>
            <person name="Platts A.E."/>
            <person name="Escobar J.S."/>
            <person name="Newman L.K."/>
            <person name="Wang W."/>
            <person name="Mandakova T."/>
            <person name="Vello E."/>
            <person name="Smith L.M."/>
            <person name="Henz S.R."/>
            <person name="Steffen J."/>
            <person name="Takuno S."/>
            <person name="Brandvain Y."/>
            <person name="Coop G."/>
            <person name="Andolfatto P."/>
            <person name="Hu T.T."/>
            <person name="Blanchette M."/>
            <person name="Clark R.M."/>
            <person name="Quesneville H."/>
            <person name="Nordborg M."/>
            <person name="Gaut B.S."/>
            <person name="Lysak M.A."/>
            <person name="Jenkins J."/>
            <person name="Grimwood J."/>
            <person name="Chapman J."/>
            <person name="Prochnik S."/>
            <person name="Shu S."/>
            <person name="Rokhsar D."/>
            <person name="Schmutz J."/>
            <person name="Weigel D."/>
            <person name="Wright S.I."/>
        </authorList>
    </citation>
    <scope>NUCLEOTIDE SEQUENCE [LARGE SCALE GENOMIC DNA]</scope>
    <source>
        <strain evidence="5">cv. Monte Gargano</strain>
    </source>
</reference>
<dbReference type="Gene3D" id="1.25.40.10">
    <property type="entry name" value="Tetratricopeptide repeat domain"/>
    <property type="match status" value="1"/>
</dbReference>
<evidence type="ECO:0000256" key="2">
    <source>
        <dbReference type="ARBA" id="ARBA00022737"/>
    </source>
</evidence>
<dbReference type="Proteomes" id="UP000029121">
    <property type="component" value="Unassembled WGS sequence"/>
</dbReference>
<dbReference type="eggNOG" id="KOG4197">
    <property type="taxonomic scope" value="Eukaryota"/>
</dbReference>
<evidence type="ECO:0008006" key="6">
    <source>
        <dbReference type="Google" id="ProtNLM"/>
    </source>
</evidence>
<proteinExistence type="inferred from homology"/>
<keyword evidence="2" id="KW-0677">Repeat</keyword>
<organism evidence="4 5">
    <name type="scientific">Capsella rubella</name>
    <dbReference type="NCBI Taxonomy" id="81985"/>
    <lineage>
        <taxon>Eukaryota</taxon>
        <taxon>Viridiplantae</taxon>
        <taxon>Streptophyta</taxon>
        <taxon>Embryophyta</taxon>
        <taxon>Tracheophyta</taxon>
        <taxon>Spermatophyta</taxon>
        <taxon>Magnoliopsida</taxon>
        <taxon>eudicotyledons</taxon>
        <taxon>Gunneridae</taxon>
        <taxon>Pentapetalae</taxon>
        <taxon>rosids</taxon>
        <taxon>malvids</taxon>
        <taxon>Brassicales</taxon>
        <taxon>Brassicaceae</taxon>
        <taxon>Camelineae</taxon>
        <taxon>Capsella</taxon>
    </lineage>
</organism>
<protein>
    <recommendedName>
        <fullName evidence="6">Pentatricopeptide repeat-containing protein</fullName>
    </recommendedName>
</protein>
<dbReference type="Pfam" id="PF12854">
    <property type="entry name" value="PPR_1"/>
    <property type="match status" value="1"/>
</dbReference>
<name>R0GGJ3_9BRAS</name>
<sequence length="172" mass="19523">MNQPNRLIHRRAKGDTITTKSVPSLREGTFVGDELKLSGGSHYVKSLDDAIVLFDDMVRSRSLYSAIDFNKLMGVVVRMNRSDVVISLYKNMERLRIPCNIYSFTILIKCICSCRKLSLTLSTFGKITKLGFHPDVVTFNTLLHGLCLKDRISEAVALFDLIWLKRDVHPMS</sequence>
<dbReference type="InterPro" id="IPR002885">
    <property type="entry name" value="PPR_rpt"/>
</dbReference>
<dbReference type="PANTHER" id="PTHR47941">
    <property type="entry name" value="PENTATRICOPEPTIDE REPEAT-CONTAINING PROTEIN 3, MITOCHONDRIAL"/>
    <property type="match status" value="1"/>
</dbReference>
<keyword evidence="5" id="KW-1185">Reference proteome</keyword>
<feature type="repeat" description="PPR" evidence="3">
    <location>
        <begin position="135"/>
        <end position="170"/>
    </location>
</feature>
<dbReference type="EMBL" id="KB870806">
    <property type="protein sequence ID" value="EOA34831.1"/>
    <property type="molecule type" value="Genomic_DNA"/>
</dbReference>
<accession>R0GGJ3</accession>
<evidence type="ECO:0000256" key="1">
    <source>
        <dbReference type="ARBA" id="ARBA00007626"/>
    </source>
</evidence>
<dbReference type="AlphaFoldDB" id="R0GGJ3"/>
<dbReference type="NCBIfam" id="TIGR00756">
    <property type="entry name" value="PPR"/>
    <property type="match status" value="1"/>
</dbReference>
<dbReference type="Pfam" id="PF13041">
    <property type="entry name" value="PPR_2"/>
    <property type="match status" value="1"/>
</dbReference>
<comment type="similarity">
    <text evidence="1">Belongs to the PPR family. P subfamily.</text>
</comment>
<dbReference type="InterPro" id="IPR011990">
    <property type="entry name" value="TPR-like_helical_dom_sf"/>
</dbReference>
<feature type="repeat" description="PPR" evidence="3">
    <location>
        <begin position="100"/>
        <end position="134"/>
    </location>
</feature>
<dbReference type="PROSITE" id="PS51375">
    <property type="entry name" value="PPR"/>
    <property type="match status" value="2"/>
</dbReference>
<gene>
    <name evidence="4" type="ORF">CARUB_v10022413mg</name>
</gene>